<keyword evidence="9" id="KW-0030">Aminoacyl-tRNA synthetase</keyword>
<dbReference type="GO" id="GO:0005829">
    <property type="term" value="C:cytosol"/>
    <property type="evidence" value="ECO:0007669"/>
    <property type="project" value="TreeGrafter"/>
</dbReference>
<sequence>VNDTPATMRLHDTVRDEVVPFEPGPEVSMYVCGITPYDATHLGHAFTYLTFDLVIRRLEDLGHSVRMVRNVTDVDDSILPKARELKVDYRSLAAVEMAHFDADMEALNMRPASVEPWATLSIEPMLDLIQRLSDAGHTYTVDGTTFFDVSTDDDFGSLSGYDEDTMLSLAAERGGHPDDPRHRNPLDFVLWQPSANDEPAWNSPFGPGRPGWHIECSAMAMDNLSDTIDLHGGGDDLVFPHHECEEAQSRCATGEPLARHWMHVGMVAYEGTKMSKSLGNLVFVRMLRNLHDPRALRLAMLGHHYRAGFEWFDTDIDDGITRLSRLVDAARRPCGPDPAPTLAAVRAALDDDLDAPTARKAIDVLAGAIIAHAGDDPTAPSGLRQAAGLLGIQLDEEPSGDSPSGT</sequence>
<evidence type="ECO:0000256" key="1">
    <source>
        <dbReference type="ARBA" id="ARBA00001947"/>
    </source>
</evidence>
<organism evidence="12">
    <name type="scientific">marine metagenome</name>
    <dbReference type="NCBI Taxonomy" id="408172"/>
    <lineage>
        <taxon>unclassified sequences</taxon>
        <taxon>metagenomes</taxon>
        <taxon>ecological metagenomes</taxon>
    </lineage>
</organism>
<dbReference type="GO" id="GO:0046872">
    <property type="term" value="F:metal ion binding"/>
    <property type="evidence" value="ECO:0007669"/>
    <property type="project" value="UniProtKB-KW"/>
</dbReference>
<evidence type="ECO:0000256" key="6">
    <source>
        <dbReference type="ARBA" id="ARBA00022833"/>
    </source>
</evidence>
<evidence type="ECO:0000256" key="4">
    <source>
        <dbReference type="ARBA" id="ARBA00022723"/>
    </source>
</evidence>
<feature type="non-terminal residue" evidence="12">
    <location>
        <position position="1"/>
    </location>
</feature>
<accession>A0A381TJM4</accession>
<dbReference type="InterPro" id="IPR015803">
    <property type="entry name" value="Cys-tRNA-ligase"/>
</dbReference>
<dbReference type="InterPro" id="IPR014729">
    <property type="entry name" value="Rossmann-like_a/b/a_fold"/>
</dbReference>
<dbReference type="GO" id="GO:0006423">
    <property type="term" value="P:cysteinyl-tRNA aminoacylation"/>
    <property type="evidence" value="ECO:0007669"/>
    <property type="project" value="InterPro"/>
</dbReference>
<evidence type="ECO:0000256" key="8">
    <source>
        <dbReference type="ARBA" id="ARBA00022917"/>
    </source>
</evidence>
<dbReference type="CDD" id="cd00672">
    <property type="entry name" value="CysRS_core"/>
    <property type="match status" value="1"/>
</dbReference>
<dbReference type="PANTHER" id="PTHR10890:SF3">
    <property type="entry name" value="CYSTEINE--TRNA LIGASE, CYTOPLASMIC"/>
    <property type="match status" value="1"/>
</dbReference>
<dbReference type="HAMAP" id="MF_00041">
    <property type="entry name" value="Cys_tRNA_synth"/>
    <property type="match status" value="1"/>
</dbReference>
<gene>
    <name evidence="12" type="ORF">METZ01_LOCUS69169</name>
</gene>
<evidence type="ECO:0000256" key="7">
    <source>
        <dbReference type="ARBA" id="ARBA00022840"/>
    </source>
</evidence>
<dbReference type="GO" id="GO:0005524">
    <property type="term" value="F:ATP binding"/>
    <property type="evidence" value="ECO:0007669"/>
    <property type="project" value="UniProtKB-KW"/>
</dbReference>
<protein>
    <recommendedName>
        <fullName evidence="2">cysteine--tRNA ligase</fullName>
        <ecNumber evidence="2">6.1.1.16</ecNumber>
    </recommendedName>
    <alternativeName>
        <fullName evidence="10">Cysteinyl-tRNA synthetase</fullName>
    </alternativeName>
</protein>
<reference evidence="12" key="1">
    <citation type="submission" date="2018-05" db="EMBL/GenBank/DDBJ databases">
        <authorList>
            <person name="Lanie J.A."/>
            <person name="Ng W.-L."/>
            <person name="Kazmierczak K.M."/>
            <person name="Andrzejewski T.M."/>
            <person name="Davidsen T.M."/>
            <person name="Wayne K.J."/>
            <person name="Tettelin H."/>
            <person name="Glass J.I."/>
            <person name="Rusch D."/>
            <person name="Podicherti R."/>
            <person name="Tsui H.-C.T."/>
            <person name="Winkler M.E."/>
        </authorList>
    </citation>
    <scope>NUCLEOTIDE SEQUENCE</scope>
</reference>
<evidence type="ECO:0000256" key="10">
    <source>
        <dbReference type="ARBA" id="ARBA00031499"/>
    </source>
</evidence>
<name>A0A381TJM4_9ZZZZ</name>
<evidence type="ECO:0000256" key="3">
    <source>
        <dbReference type="ARBA" id="ARBA00022598"/>
    </source>
</evidence>
<keyword evidence="7" id="KW-0067">ATP-binding</keyword>
<proteinExistence type="inferred from homology"/>
<keyword evidence="8" id="KW-0648">Protein biosynthesis</keyword>
<evidence type="ECO:0000259" key="11">
    <source>
        <dbReference type="Pfam" id="PF01406"/>
    </source>
</evidence>
<evidence type="ECO:0000256" key="5">
    <source>
        <dbReference type="ARBA" id="ARBA00022741"/>
    </source>
</evidence>
<keyword evidence="6" id="KW-0862">Zinc</keyword>
<comment type="cofactor">
    <cofactor evidence="1">
        <name>Zn(2+)</name>
        <dbReference type="ChEBI" id="CHEBI:29105"/>
    </cofactor>
</comment>
<dbReference type="InterPro" id="IPR032678">
    <property type="entry name" value="tRNA-synt_1_cat_dom"/>
</dbReference>
<keyword evidence="3" id="KW-0436">Ligase</keyword>
<dbReference type="NCBIfam" id="TIGR00435">
    <property type="entry name" value="cysS"/>
    <property type="match status" value="1"/>
</dbReference>
<evidence type="ECO:0000256" key="2">
    <source>
        <dbReference type="ARBA" id="ARBA00012832"/>
    </source>
</evidence>
<dbReference type="Pfam" id="PF01406">
    <property type="entry name" value="tRNA-synt_1e"/>
    <property type="match status" value="1"/>
</dbReference>
<dbReference type="Gene3D" id="3.40.50.620">
    <property type="entry name" value="HUPs"/>
    <property type="match status" value="1"/>
</dbReference>
<dbReference type="AlphaFoldDB" id="A0A381TJM4"/>
<feature type="domain" description="tRNA synthetases class I catalytic" evidence="11">
    <location>
        <begin position="26"/>
        <end position="317"/>
    </location>
</feature>
<dbReference type="PRINTS" id="PR00983">
    <property type="entry name" value="TRNASYNTHCYS"/>
</dbReference>
<dbReference type="SUPFAM" id="SSF52374">
    <property type="entry name" value="Nucleotidylyl transferase"/>
    <property type="match status" value="1"/>
</dbReference>
<dbReference type="InterPro" id="IPR024909">
    <property type="entry name" value="Cys-tRNA/MSH_ligase"/>
</dbReference>
<dbReference type="Gene3D" id="1.20.120.640">
    <property type="entry name" value="Anticodon-binding domain of a subclass of class I aminoacyl-tRNA synthetases"/>
    <property type="match status" value="1"/>
</dbReference>
<evidence type="ECO:0000256" key="9">
    <source>
        <dbReference type="ARBA" id="ARBA00023146"/>
    </source>
</evidence>
<dbReference type="EC" id="6.1.1.16" evidence="2"/>
<keyword evidence="4" id="KW-0479">Metal-binding</keyword>
<keyword evidence="5" id="KW-0547">Nucleotide-binding</keyword>
<dbReference type="PANTHER" id="PTHR10890">
    <property type="entry name" value="CYSTEINYL-TRNA SYNTHETASE"/>
    <property type="match status" value="1"/>
</dbReference>
<dbReference type="EMBL" id="UINC01004712">
    <property type="protein sequence ID" value="SVA16315.1"/>
    <property type="molecule type" value="Genomic_DNA"/>
</dbReference>
<dbReference type="GO" id="GO:0004817">
    <property type="term" value="F:cysteine-tRNA ligase activity"/>
    <property type="evidence" value="ECO:0007669"/>
    <property type="project" value="UniProtKB-EC"/>
</dbReference>
<evidence type="ECO:0000313" key="12">
    <source>
        <dbReference type="EMBL" id="SVA16315.1"/>
    </source>
</evidence>